<dbReference type="EMBL" id="GBXM01021165">
    <property type="protein sequence ID" value="JAH87412.1"/>
    <property type="molecule type" value="Transcribed_RNA"/>
</dbReference>
<proteinExistence type="predicted"/>
<organism evidence="1">
    <name type="scientific">Anguilla anguilla</name>
    <name type="common">European freshwater eel</name>
    <name type="synonym">Muraena anguilla</name>
    <dbReference type="NCBI Taxonomy" id="7936"/>
    <lineage>
        <taxon>Eukaryota</taxon>
        <taxon>Metazoa</taxon>
        <taxon>Chordata</taxon>
        <taxon>Craniata</taxon>
        <taxon>Vertebrata</taxon>
        <taxon>Euteleostomi</taxon>
        <taxon>Actinopterygii</taxon>
        <taxon>Neopterygii</taxon>
        <taxon>Teleostei</taxon>
        <taxon>Anguilliformes</taxon>
        <taxon>Anguillidae</taxon>
        <taxon>Anguilla</taxon>
    </lineage>
</organism>
<dbReference type="AlphaFoldDB" id="A0A0E9WAP3"/>
<sequence length="37" mass="4505">MFYIFCCICSITSTLLLCYLSWNSTCIRCNLFCYYWI</sequence>
<name>A0A0E9WAP3_ANGAN</name>
<reference evidence="1" key="1">
    <citation type="submission" date="2014-11" db="EMBL/GenBank/DDBJ databases">
        <authorList>
            <person name="Amaro Gonzalez C."/>
        </authorList>
    </citation>
    <scope>NUCLEOTIDE SEQUENCE</scope>
</reference>
<protein>
    <submittedName>
        <fullName evidence="1">Uncharacterized protein</fullName>
    </submittedName>
</protein>
<evidence type="ECO:0000313" key="1">
    <source>
        <dbReference type="EMBL" id="JAH87412.1"/>
    </source>
</evidence>
<reference evidence="1" key="2">
    <citation type="journal article" date="2015" name="Fish Shellfish Immunol.">
        <title>Early steps in the European eel (Anguilla anguilla)-Vibrio vulnificus interaction in the gills: Role of the RtxA13 toxin.</title>
        <authorList>
            <person name="Callol A."/>
            <person name="Pajuelo D."/>
            <person name="Ebbesson L."/>
            <person name="Teles M."/>
            <person name="MacKenzie S."/>
            <person name="Amaro C."/>
        </authorList>
    </citation>
    <scope>NUCLEOTIDE SEQUENCE</scope>
</reference>
<accession>A0A0E9WAP3</accession>